<dbReference type="AlphaFoldDB" id="A0A3S8RTQ3"/>
<gene>
    <name evidence="1" type="ORF">EIM92_08125</name>
</gene>
<sequence>MLNIMLLLGFLTAVSHYPTTVDSIPQLSVKLAFSPQSSSERSVPDENKAASPIDEFHSMGDVTLHDDRESVVQKKGRPLSIHKNAYSGYTEYQYADITVGLYEDLVYYVHIAASPEKIKVNGRWLSLQKPGLDQVFGEPDYVAEDGDVYIRDLAAIKIYRDPETRGIVGVDLFDTIAF</sequence>
<dbReference type="Proteomes" id="UP000273145">
    <property type="component" value="Chromosome"/>
</dbReference>
<keyword evidence="2" id="KW-1185">Reference proteome</keyword>
<dbReference type="KEGG" id="plen:EIM92_08125"/>
<dbReference type="RefSeq" id="WP_125082232.1">
    <property type="nucleotide sequence ID" value="NZ_CP034248.1"/>
</dbReference>
<name>A0A3S8RTQ3_9BACL</name>
<organism evidence="1 2">
    <name type="scientific">Paenibacillus lentus</name>
    <dbReference type="NCBI Taxonomy" id="1338368"/>
    <lineage>
        <taxon>Bacteria</taxon>
        <taxon>Bacillati</taxon>
        <taxon>Bacillota</taxon>
        <taxon>Bacilli</taxon>
        <taxon>Bacillales</taxon>
        <taxon>Paenibacillaceae</taxon>
        <taxon>Paenibacillus</taxon>
    </lineage>
</organism>
<proteinExistence type="predicted"/>
<reference evidence="1 2" key="1">
    <citation type="submission" date="2018-11" db="EMBL/GenBank/DDBJ databases">
        <title>Genome sequencing of Paenibacillus lentus DSM25539(T).</title>
        <authorList>
            <person name="Kook J.-K."/>
            <person name="Park S.-N."/>
            <person name="Lim Y.K."/>
        </authorList>
    </citation>
    <scope>NUCLEOTIDE SEQUENCE [LARGE SCALE GENOMIC DNA]</scope>
    <source>
        <strain evidence="1 2">DSM 25539</strain>
    </source>
</reference>
<evidence type="ECO:0000313" key="2">
    <source>
        <dbReference type="Proteomes" id="UP000273145"/>
    </source>
</evidence>
<protein>
    <submittedName>
        <fullName evidence="1">Uncharacterized protein</fullName>
    </submittedName>
</protein>
<dbReference type="OrthoDB" id="2654428at2"/>
<dbReference type="EMBL" id="CP034248">
    <property type="protein sequence ID" value="AZK46163.1"/>
    <property type="molecule type" value="Genomic_DNA"/>
</dbReference>
<accession>A0A3S8RTQ3</accession>
<evidence type="ECO:0000313" key="1">
    <source>
        <dbReference type="EMBL" id="AZK46163.1"/>
    </source>
</evidence>